<evidence type="ECO:0000313" key="2">
    <source>
        <dbReference type="Proteomes" id="UP000789702"/>
    </source>
</evidence>
<proteinExistence type="predicted"/>
<protein>
    <submittedName>
        <fullName evidence="1">598_t:CDS:1</fullName>
    </submittedName>
</protein>
<reference evidence="1" key="1">
    <citation type="submission" date="2021-06" db="EMBL/GenBank/DDBJ databases">
        <authorList>
            <person name="Kallberg Y."/>
            <person name="Tangrot J."/>
            <person name="Rosling A."/>
        </authorList>
    </citation>
    <scope>NUCLEOTIDE SEQUENCE</scope>
    <source>
        <strain evidence="1">IL203A</strain>
    </source>
</reference>
<organism evidence="1 2">
    <name type="scientific">Dentiscutata heterogama</name>
    <dbReference type="NCBI Taxonomy" id="1316150"/>
    <lineage>
        <taxon>Eukaryota</taxon>
        <taxon>Fungi</taxon>
        <taxon>Fungi incertae sedis</taxon>
        <taxon>Mucoromycota</taxon>
        <taxon>Glomeromycotina</taxon>
        <taxon>Glomeromycetes</taxon>
        <taxon>Diversisporales</taxon>
        <taxon>Gigasporaceae</taxon>
        <taxon>Dentiscutata</taxon>
    </lineage>
</organism>
<comment type="caution">
    <text evidence="1">The sequence shown here is derived from an EMBL/GenBank/DDBJ whole genome shotgun (WGS) entry which is preliminary data.</text>
</comment>
<sequence length="62" mass="7393">MCEVGMQVNQKTHKVGIRVSNITLESYIYLLQLQLNSKINEIEDLKKQLDYAYNYVMESWKH</sequence>
<dbReference type="EMBL" id="CAJVPU010039456">
    <property type="protein sequence ID" value="CAG8737096.1"/>
    <property type="molecule type" value="Genomic_DNA"/>
</dbReference>
<keyword evidence="2" id="KW-1185">Reference proteome</keyword>
<gene>
    <name evidence="1" type="ORF">DHETER_LOCUS13805</name>
</gene>
<accession>A0ACA9Q5F5</accession>
<dbReference type="Proteomes" id="UP000789702">
    <property type="component" value="Unassembled WGS sequence"/>
</dbReference>
<evidence type="ECO:0000313" key="1">
    <source>
        <dbReference type="EMBL" id="CAG8737096.1"/>
    </source>
</evidence>
<feature type="non-terminal residue" evidence="1">
    <location>
        <position position="62"/>
    </location>
</feature>
<name>A0ACA9Q5F5_9GLOM</name>